<sequence>MFADAGVGELRRAAASQLVLDDRHIVVSAEWVASRDGAAPLALKSTFLLRREDGQLRIVVYLNHNDLHAVLADPTAATGS</sequence>
<evidence type="ECO:0000313" key="2">
    <source>
        <dbReference type="Proteomes" id="UP000279275"/>
    </source>
</evidence>
<comment type="caution">
    <text evidence="1">The sequence shown here is derived from an EMBL/GenBank/DDBJ whole genome shotgun (WGS) entry which is preliminary data.</text>
</comment>
<dbReference type="AlphaFoldDB" id="A0A3M2KQV9"/>
<protein>
    <recommendedName>
        <fullName evidence="3">SnoaL-like domain-containing protein</fullName>
    </recommendedName>
</protein>
<evidence type="ECO:0000313" key="1">
    <source>
        <dbReference type="EMBL" id="RMI27849.1"/>
    </source>
</evidence>
<dbReference type="Proteomes" id="UP000279275">
    <property type="component" value="Unassembled WGS sequence"/>
</dbReference>
<gene>
    <name evidence="1" type="ORF">EBN03_32430</name>
</gene>
<proteinExistence type="predicted"/>
<name>A0A3M2KQV9_9NOCA</name>
<keyword evidence="2" id="KW-1185">Reference proteome</keyword>
<dbReference type="EMBL" id="RFFH01000029">
    <property type="protein sequence ID" value="RMI27849.1"/>
    <property type="molecule type" value="Genomic_DNA"/>
</dbReference>
<organism evidence="1 2">
    <name type="scientific">Nocardia stercoris</name>
    <dbReference type="NCBI Taxonomy" id="2483361"/>
    <lineage>
        <taxon>Bacteria</taxon>
        <taxon>Bacillati</taxon>
        <taxon>Actinomycetota</taxon>
        <taxon>Actinomycetes</taxon>
        <taxon>Mycobacteriales</taxon>
        <taxon>Nocardiaceae</taxon>
        <taxon>Nocardia</taxon>
    </lineage>
</organism>
<accession>A0A3M2KQV9</accession>
<reference evidence="1 2" key="1">
    <citation type="submission" date="2018-10" db="EMBL/GenBank/DDBJ databases">
        <title>Isolation from cow dung.</title>
        <authorList>
            <person name="Ling L."/>
        </authorList>
    </citation>
    <scope>NUCLEOTIDE SEQUENCE [LARGE SCALE GENOMIC DNA]</scope>
    <source>
        <strain evidence="1 2">NEAU-LL90</strain>
    </source>
</reference>
<evidence type="ECO:0008006" key="3">
    <source>
        <dbReference type="Google" id="ProtNLM"/>
    </source>
</evidence>